<protein>
    <submittedName>
        <fullName evidence="1">Uncharacterized protein</fullName>
    </submittedName>
</protein>
<proteinExistence type="predicted"/>
<feature type="non-terminal residue" evidence="1">
    <location>
        <position position="1"/>
    </location>
</feature>
<dbReference type="AlphaFoldDB" id="A0A9J5YFX3"/>
<gene>
    <name evidence="1" type="ORF">H5410_030532</name>
</gene>
<organism evidence="1 2">
    <name type="scientific">Solanum commersonii</name>
    <name type="common">Commerson's wild potato</name>
    <name type="synonym">Commerson's nightshade</name>
    <dbReference type="NCBI Taxonomy" id="4109"/>
    <lineage>
        <taxon>Eukaryota</taxon>
        <taxon>Viridiplantae</taxon>
        <taxon>Streptophyta</taxon>
        <taxon>Embryophyta</taxon>
        <taxon>Tracheophyta</taxon>
        <taxon>Spermatophyta</taxon>
        <taxon>Magnoliopsida</taxon>
        <taxon>eudicotyledons</taxon>
        <taxon>Gunneridae</taxon>
        <taxon>Pentapetalae</taxon>
        <taxon>asterids</taxon>
        <taxon>lamiids</taxon>
        <taxon>Solanales</taxon>
        <taxon>Solanaceae</taxon>
        <taxon>Solanoideae</taxon>
        <taxon>Solaneae</taxon>
        <taxon>Solanum</taxon>
    </lineage>
</organism>
<dbReference type="EMBL" id="JACXVP010000006">
    <property type="protein sequence ID" value="KAG5599162.1"/>
    <property type="molecule type" value="Genomic_DNA"/>
</dbReference>
<dbReference type="OrthoDB" id="1305701at2759"/>
<evidence type="ECO:0000313" key="2">
    <source>
        <dbReference type="Proteomes" id="UP000824120"/>
    </source>
</evidence>
<sequence length="77" mass="8965">MQGRQRSVVFTHCIKSLRALDHNIILNDEVKPPLKKSIHFEQVFKFVNKIKVAVLLNDCPDLLDEFYGFLQDSVTTY</sequence>
<evidence type="ECO:0000313" key="1">
    <source>
        <dbReference type="EMBL" id="KAG5599162.1"/>
    </source>
</evidence>
<name>A0A9J5YFX3_SOLCO</name>
<comment type="caution">
    <text evidence="1">The sequence shown here is derived from an EMBL/GenBank/DDBJ whole genome shotgun (WGS) entry which is preliminary data.</text>
</comment>
<accession>A0A9J5YFX3</accession>
<reference evidence="1 2" key="1">
    <citation type="submission" date="2020-09" db="EMBL/GenBank/DDBJ databases">
        <title>De no assembly of potato wild relative species, Solanum commersonii.</title>
        <authorList>
            <person name="Cho K."/>
        </authorList>
    </citation>
    <scope>NUCLEOTIDE SEQUENCE [LARGE SCALE GENOMIC DNA]</scope>
    <source>
        <strain evidence="1">LZ3.2</strain>
        <tissue evidence="1">Leaf</tissue>
    </source>
</reference>
<dbReference type="Proteomes" id="UP000824120">
    <property type="component" value="Chromosome 6"/>
</dbReference>
<keyword evidence="2" id="KW-1185">Reference proteome</keyword>